<dbReference type="AlphaFoldDB" id="A0A9P8AWU2"/>
<dbReference type="OrthoDB" id="2148513at2759"/>
<accession>A0A9P8AWU2</accession>
<sequence>MVTFVTDIEQGAQPWAISHLAVVDGFERNISAYRIGIDSSIWYQHSVTSKRAGDIGDNPELRILFFRLRRLAESPFVPLFVFSGHERPDRIGIIDAVTLMMSTHWFLGPGPL</sequence>
<dbReference type="InterPro" id="IPR029060">
    <property type="entry name" value="PIN-like_dom_sf"/>
</dbReference>
<gene>
    <name evidence="1" type="ORF">BT62DRAFT_926605</name>
</gene>
<name>A0A9P8AWU2_9AGAR</name>
<dbReference type="Gene3D" id="3.40.50.1010">
    <property type="entry name" value="5'-nuclease"/>
    <property type="match status" value="1"/>
</dbReference>
<comment type="caution">
    <text evidence="1">The sequence shown here is derived from an EMBL/GenBank/DDBJ whole genome shotgun (WGS) entry which is preliminary data.</text>
</comment>
<dbReference type="GeneID" id="66107370"/>
<proteinExistence type="predicted"/>
<keyword evidence="2" id="KW-1185">Reference proteome</keyword>
<dbReference type="Proteomes" id="UP000812287">
    <property type="component" value="Unassembled WGS sequence"/>
</dbReference>
<dbReference type="EMBL" id="MU250525">
    <property type="protein sequence ID" value="KAG7450933.1"/>
    <property type="molecule type" value="Genomic_DNA"/>
</dbReference>
<evidence type="ECO:0000313" key="1">
    <source>
        <dbReference type="EMBL" id="KAG7450933.1"/>
    </source>
</evidence>
<dbReference type="SUPFAM" id="SSF88723">
    <property type="entry name" value="PIN domain-like"/>
    <property type="match status" value="1"/>
</dbReference>
<dbReference type="RefSeq" id="XP_043044433.1">
    <property type="nucleotide sequence ID" value="XM_043185073.1"/>
</dbReference>
<evidence type="ECO:0000313" key="2">
    <source>
        <dbReference type="Proteomes" id="UP000812287"/>
    </source>
</evidence>
<protein>
    <submittedName>
        <fullName evidence="1">Uncharacterized protein</fullName>
    </submittedName>
</protein>
<reference evidence="1" key="1">
    <citation type="submission" date="2020-11" db="EMBL/GenBank/DDBJ databases">
        <title>Adaptations for nitrogen fixation in a non-lichenized fungal sporocarp promotes dispersal by wood-feeding termites.</title>
        <authorList>
            <consortium name="DOE Joint Genome Institute"/>
            <person name="Koch R.A."/>
            <person name="Yoon G."/>
            <person name="Arayal U."/>
            <person name="Lail K."/>
            <person name="Amirebrahimi M."/>
            <person name="Labutti K."/>
            <person name="Lipzen A."/>
            <person name="Riley R."/>
            <person name="Barry K."/>
            <person name="Henrissat B."/>
            <person name="Grigoriev I.V."/>
            <person name="Herr J.R."/>
            <person name="Aime M.C."/>
        </authorList>
    </citation>
    <scope>NUCLEOTIDE SEQUENCE</scope>
    <source>
        <strain evidence="1">MCA 3950</strain>
    </source>
</reference>
<organism evidence="1 2">
    <name type="scientific">Guyanagaster necrorhizus</name>
    <dbReference type="NCBI Taxonomy" id="856835"/>
    <lineage>
        <taxon>Eukaryota</taxon>
        <taxon>Fungi</taxon>
        <taxon>Dikarya</taxon>
        <taxon>Basidiomycota</taxon>
        <taxon>Agaricomycotina</taxon>
        <taxon>Agaricomycetes</taxon>
        <taxon>Agaricomycetidae</taxon>
        <taxon>Agaricales</taxon>
        <taxon>Marasmiineae</taxon>
        <taxon>Physalacriaceae</taxon>
        <taxon>Guyanagaster</taxon>
    </lineage>
</organism>